<dbReference type="Pfam" id="PF13511">
    <property type="entry name" value="DUF4124"/>
    <property type="match status" value="1"/>
</dbReference>
<sequence>MKTNYKNTMIGLAVATAMLVLATAATAQVHRCIDAGGKATYSDVACPTSAKSAEQVLGREATAPRYDPNAAQRTMDSIQRAGALQRATVEGVIRQSQGQPTGTYDAEPPPQQRSAQSDQSAGESCDTYSTRKGCIGGRRADNPNWSPRRGYYGNGGPADQKWEQEAAATAARAANPAPPTMLSNCNATGCWGNNGQRYNQAGNGDLIGPNGSRCRPAGGGRFQCN</sequence>
<keyword evidence="2" id="KW-0732">Signal</keyword>
<feature type="compositionally biased region" description="Polar residues" evidence="1">
    <location>
        <begin position="112"/>
        <end position="130"/>
    </location>
</feature>
<protein>
    <submittedName>
        <fullName evidence="4">DUF4124 domain-containing protein</fullName>
    </submittedName>
</protein>
<evidence type="ECO:0000313" key="4">
    <source>
        <dbReference type="EMBL" id="MEJ8821521.1"/>
    </source>
</evidence>
<evidence type="ECO:0000313" key="5">
    <source>
        <dbReference type="Proteomes" id="UP001363010"/>
    </source>
</evidence>
<dbReference type="RefSeq" id="WP_340362564.1">
    <property type="nucleotide sequence ID" value="NZ_JBBKZV010000002.1"/>
</dbReference>
<evidence type="ECO:0000256" key="1">
    <source>
        <dbReference type="SAM" id="MobiDB-lite"/>
    </source>
</evidence>
<evidence type="ECO:0000259" key="3">
    <source>
        <dbReference type="Pfam" id="PF13511"/>
    </source>
</evidence>
<dbReference type="EMBL" id="JBBKZV010000002">
    <property type="protein sequence ID" value="MEJ8821521.1"/>
    <property type="molecule type" value="Genomic_DNA"/>
</dbReference>
<feature type="region of interest" description="Disordered" evidence="1">
    <location>
        <begin position="93"/>
        <end position="157"/>
    </location>
</feature>
<feature type="domain" description="DUF4124" evidence="3">
    <location>
        <begin position="17"/>
        <end position="64"/>
    </location>
</feature>
<name>A0ABU8VUN5_9BURK</name>
<feature type="signal peptide" evidence="2">
    <location>
        <begin position="1"/>
        <end position="27"/>
    </location>
</feature>
<proteinExistence type="predicted"/>
<comment type="caution">
    <text evidence="4">The sequence shown here is derived from an EMBL/GenBank/DDBJ whole genome shotgun (WGS) entry which is preliminary data.</text>
</comment>
<dbReference type="Proteomes" id="UP001363010">
    <property type="component" value="Unassembled WGS sequence"/>
</dbReference>
<evidence type="ECO:0000256" key="2">
    <source>
        <dbReference type="SAM" id="SignalP"/>
    </source>
</evidence>
<feature type="chain" id="PRO_5046787988" evidence="2">
    <location>
        <begin position="28"/>
        <end position="225"/>
    </location>
</feature>
<gene>
    <name evidence="4" type="ORF">WKW80_05655</name>
</gene>
<accession>A0ABU8VUN5</accession>
<dbReference type="InterPro" id="IPR025392">
    <property type="entry name" value="DUF4124"/>
</dbReference>
<organism evidence="4 5">
    <name type="scientific">Variovorax humicola</name>
    <dbReference type="NCBI Taxonomy" id="1769758"/>
    <lineage>
        <taxon>Bacteria</taxon>
        <taxon>Pseudomonadati</taxon>
        <taxon>Pseudomonadota</taxon>
        <taxon>Betaproteobacteria</taxon>
        <taxon>Burkholderiales</taxon>
        <taxon>Comamonadaceae</taxon>
        <taxon>Variovorax</taxon>
    </lineage>
</organism>
<reference evidence="4 5" key="1">
    <citation type="submission" date="2024-03" db="EMBL/GenBank/DDBJ databases">
        <title>Novel species of the genus Variovorax.</title>
        <authorList>
            <person name="Liu Q."/>
            <person name="Xin Y.-H."/>
        </authorList>
    </citation>
    <scope>NUCLEOTIDE SEQUENCE [LARGE SCALE GENOMIC DNA]</scope>
    <source>
        <strain evidence="4 5">KACC 18501</strain>
    </source>
</reference>
<keyword evidence="5" id="KW-1185">Reference proteome</keyword>